<feature type="compositionally biased region" description="Low complexity" evidence="4">
    <location>
        <begin position="280"/>
        <end position="290"/>
    </location>
</feature>
<accession>A0A151Z6D8</accession>
<evidence type="ECO:0000259" key="5">
    <source>
        <dbReference type="Pfam" id="PF13891"/>
    </source>
</evidence>
<dbReference type="OMA" id="HQENIDI"/>
<feature type="compositionally biased region" description="Polar residues" evidence="4">
    <location>
        <begin position="269"/>
        <end position="278"/>
    </location>
</feature>
<keyword evidence="8" id="KW-1185">Reference proteome</keyword>
<protein>
    <submittedName>
        <fullName evidence="7">Coronin binding protein</fullName>
    </submittedName>
</protein>
<evidence type="ECO:0000313" key="8">
    <source>
        <dbReference type="Proteomes" id="UP000076078"/>
    </source>
</evidence>
<dbReference type="GO" id="GO:0005634">
    <property type="term" value="C:nucleus"/>
    <property type="evidence" value="ECO:0007669"/>
    <property type="project" value="UniProtKB-SubCell"/>
</dbReference>
<dbReference type="InterPro" id="IPR056515">
    <property type="entry name" value="INO80E_N"/>
</dbReference>
<comment type="caution">
    <text evidence="7">The sequence shown here is derived from an EMBL/GenBank/DDBJ whole genome shotgun (WGS) entry which is preliminary data.</text>
</comment>
<evidence type="ECO:0000259" key="6">
    <source>
        <dbReference type="Pfam" id="PF24237"/>
    </source>
</evidence>
<evidence type="ECO:0000313" key="7">
    <source>
        <dbReference type="EMBL" id="KYQ89531.1"/>
    </source>
</evidence>
<organism evidence="7 8">
    <name type="scientific">Tieghemostelium lacteum</name>
    <name type="common">Slime mold</name>
    <name type="synonym">Dictyostelium lacteum</name>
    <dbReference type="NCBI Taxonomy" id="361077"/>
    <lineage>
        <taxon>Eukaryota</taxon>
        <taxon>Amoebozoa</taxon>
        <taxon>Evosea</taxon>
        <taxon>Eumycetozoa</taxon>
        <taxon>Dictyostelia</taxon>
        <taxon>Dictyosteliales</taxon>
        <taxon>Raperosteliaceae</taxon>
        <taxon>Tieghemostelium</taxon>
    </lineage>
</organism>
<dbReference type="InterPro" id="IPR025927">
    <property type="entry name" value="Znf_KANL2-like"/>
</dbReference>
<dbReference type="InParanoid" id="A0A151Z6D8"/>
<feature type="domain" description="INO80 complex subunit E N-terminal" evidence="6">
    <location>
        <begin position="46"/>
        <end position="89"/>
    </location>
</feature>
<feature type="domain" description="KANL2-like probable zinc-finger" evidence="5">
    <location>
        <begin position="189"/>
        <end position="246"/>
    </location>
</feature>
<feature type="region of interest" description="Disordered" evidence="4">
    <location>
        <begin position="96"/>
        <end position="170"/>
    </location>
</feature>
<gene>
    <name evidence="7" type="ORF">DLAC_09480</name>
</gene>
<dbReference type="STRING" id="361077.A0A151Z6D8"/>
<sequence length="389" mass="43252">MISREDTKINILSYNKNHKVSNSKPLIGNMTSTPNNTQITNSEEALYVSLKRKFSDLTDSKEQTSIQLEQAKKEIKKLSKEKKYLLDKLLQFEVVSSDSDSESEQTHRHKSNRSTNGFLTPSNNNNNNSNSLNANNGSSNIRDYIKPSSSSSSSQNSGNREGSNSKKYKIDDLTSTLATREGLCIGKDNKPCKGKASPGSPYCWHHSPLDPNTDYIYCKYISRDKNNKKCNIPISKSRATPYCNYHQSSAIEQQQQQQQQQQQSSNQQTTTGNTLPAQPSTPTGSSLPSSQNSTPPQEINNTTPIKKIVIKQPQDNSIQSLPLNIKPNPTTISNKNNNNLQELTAQSNKIVLPISSSMEPNKISSITQNINSLINNNNNNNQEDININS</sequence>
<feature type="compositionally biased region" description="Low complexity" evidence="4">
    <location>
        <begin position="122"/>
        <end position="140"/>
    </location>
</feature>
<feature type="compositionally biased region" description="Polar residues" evidence="4">
    <location>
        <begin position="291"/>
        <end position="300"/>
    </location>
</feature>
<evidence type="ECO:0000256" key="3">
    <source>
        <dbReference type="SAM" id="Coils"/>
    </source>
</evidence>
<dbReference type="Pfam" id="PF24237">
    <property type="entry name" value="INO80E"/>
    <property type="match status" value="1"/>
</dbReference>
<dbReference type="Proteomes" id="UP000076078">
    <property type="component" value="Unassembled WGS sequence"/>
</dbReference>
<keyword evidence="3" id="KW-0175">Coiled coil</keyword>
<dbReference type="Pfam" id="PF13891">
    <property type="entry name" value="zf-C3HC3H_KANSL2"/>
    <property type="match status" value="1"/>
</dbReference>
<proteinExistence type="predicted"/>
<keyword evidence="2" id="KW-0539">Nucleus</keyword>
<evidence type="ECO:0000256" key="4">
    <source>
        <dbReference type="SAM" id="MobiDB-lite"/>
    </source>
</evidence>
<evidence type="ECO:0000256" key="1">
    <source>
        <dbReference type="ARBA" id="ARBA00004123"/>
    </source>
</evidence>
<dbReference type="EMBL" id="LODT01000039">
    <property type="protein sequence ID" value="KYQ89531.1"/>
    <property type="molecule type" value="Genomic_DNA"/>
</dbReference>
<dbReference type="AlphaFoldDB" id="A0A151Z6D8"/>
<feature type="compositionally biased region" description="Low complexity" evidence="4">
    <location>
        <begin position="249"/>
        <end position="268"/>
    </location>
</feature>
<name>A0A151Z6D8_TIELA</name>
<feature type="region of interest" description="Disordered" evidence="4">
    <location>
        <begin position="249"/>
        <end position="300"/>
    </location>
</feature>
<evidence type="ECO:0000256" key="2">
    <source>
        <dbReference type="ARBA" id="ARBA00023242"/>
    </source>
</evidence>
<dbReference type="GO" id="GO:0006260">
    <property type="term" value="P:DNA replication"/>
    <property type="evidence" value="ECO:0007669"/>
    <property type="project" value="InterPro"/>
</dbReference>
<comment type="subcellular location">
    <subcellularLocation>
        <location evidence="1">Nucleus</location>
    </subcellularLocation>
</comment>
<feature type="compositionally biased region" description="Low complexity" evidence="4">
    <location>
        <begin position="148"/>
        <end position="162"/>
    </location>
</feature>
<reference evidence="7 8" key="1">
    <citation type="submission" date="2015-12" db="EMBL/GenBank/DDBJ databases">
        <title>Dictyostelia acquired genes for synthesis and detection of signals that induce cell-type specialization by lateral gene transfer from prokaryotes.</title>
        <authorList>
            <person name="Gloeckner G."/>
            <person name="Schaap P."/>
        </authorList>
    </citation>
    <scope>NUCLEOTIDE SEQUENCE [LARGE SCALE GENOMIC DNA]</scope>
    <source>
        <strain evidence="7 8">TK</strain>
    </source>
</reference>
<feature type="coiled-coil region" evidence="3">
    <location>
        <begin position="54"/>
        <end position="88"/>
    </location>
</feature>
<dbReference type="OrthoDB" id="21317at2759"/>